<dbReference type="AlphaFoldDB" id="A0A1R3GZY4"/>
<evidence type="ECO:0000313" key="1">
    <source>
        <dbReference type="EMBL" id="OMO63659.1"/>
    </source>
</evidence>
<gene>
    <name evidence="1" type="ORF">COLO4_32258</name>
</gene>
<comment type="caution">
    <text evidence="1">The sequence shown here is derived from an EMBL/GenBank/DDBJ whole genome shotgun (WGS) entry which is preliminary data.</text>
</comment>
<dbReference type="EMBL" id="AWUE01021087">
    <property type="protein sequence ID" value="OMO63659.1"/>
    <property type="molecule type" value="Genomic_DNA"/>
</dbReference>
<evidence type="ECO:0000313" key="2">
    <source>
        <dbReference type="Proteomes" id="UP000187203"/>
    </source>
</evidence>
<reference evidence="2" key="1">
    <citation type="submission" date="2013-09" db="EMBL/GenBank/DDBJ databases">
        <title>Corchorus olitorius genome sequencing.</title>
        <authorList>
            <person name="Alam M."/>
            <person name="Haque M.S."/>
            <person name="Islam M.S."/>
            <person name="Emdad E.M."/>
            <person name="Islam M.M."/>
            <person name="Ahmed B."/>
            <person name="Halim A."/>
            <person name="Hossen Q.M.M."/>
            <person name="Hossain M.Z."/>
            <person name="Ahmed R."/>
            <person name="Khan M.M."/>
            <person name="Islam R."/>
            <person name="Rashid M.M."/>
            <person name="Khan S.A."/>
            <person name="Rahman M.S."/>
            <person name="Alam M."/>
            <person name="Yahiya A.S."/>
            <person name="Khan M.S."/>
            <person name="Azam M.S."/>
            <person name="Haque T."/>
            <person name="Lashkar M.Z.H."/>
            <person name="Akhand A.I."/>
            <person name="Morshed G."/>
            <person name="Roy S."/>
            <person name="Uddin K.S."/>
            <person name="Rabeya T."/>
            <person name="Hossain A.S."/>
            <person name="Chowdhury A."/>
            <person name="Snigdha A.R."/>
            <person name="Mortoza M.S."/>
            <person name="Matin S.A."/>
            <person name="Hoque S.M.E."/>
            <person name="Islam M.K."/>
            <person name="Roy D.K."/>
            <person name="Haider R."/>
            <person name="Moosa M.M."/>
            <person name="Elias S.M."/>
            <person name="Hasan A.M."/>
            <person name="Jahan S."/>
            <person name="Shafiuddin M."/>
            <person name="Mahmood N."/>
            <person name="Shommy N.S."/>
        </authorList>
    </citation>
    <scope>NUCLEOTIDE SEQUENCE [LARGE SCALE GENOMIC DNA]</scope>
    <source>
        <strain evidence="2">cv. O-4</strain>
    </source>
</reference>
<name>A0A1R3GZY4_9ROSI</name>
<proteinExistence type="predicted"/>
<protein>
    <submittedName>
        <fullName evidence="1">Uncharacterized protein</fullName>
    </submittedName>
</protein>
<organism evidence="1 2">
    <name type="scientific">Corchorus olitorius</name>
    <dbReference type="NCBI Taxonomy" id="93759"/>
    <lineage>
        <taxon>Eukaryota</taxon>
        <taxon>Viridiplantae</taxon>
        <taxon>Streptophyta</taxon>
        <taxon>Embryophyta</taxon>
        <taxon>Tracheophyta</taxon>
        <taxon>Spermatophyta</taxon>
        <taxon>Magnoliopsida</taxon>
        <taxon>eudicotyledons</taxon>
        <taxon>Gunneridae</taxon>
        <taxon>Pentapetalae</taxon>
        <taxon>rosids</taxon>
        <taxon>malvids</taxon>
        <taxon>Malvales</taxon>
        <taxon>Malvaceae</taxon>
        <taxon>Grewioideae</taxon>
        <taxon>Apeibeae</taxon>
        <taxon>Corchorus</taxon>
    </lineage>
</organism>
<dbReference type="Proteomes" id="UP000187203">
    <property type="component" value="Unassembled WGS sequence"/>
</dbReference>
<sequence length="36" mass="3921">MVEGKSEANNWVIGGRLAGYKDADKFYGAMAQGLWS</sequence>
<accession>A0A1R3GZY4</accession>
<keyword evidence="2" id="KW-1185">Reference proteome</keyword>